<comment type="caution">
    <text evidence="1">The sequence shown here is derived from an EMBL/GenBank/DDBJ whole genome shotgun (WGS) entry which is preliminary data.</text>
</comment>
<dbReference type="EMBL" id="CM042031">
    <property type="protein sequence ID" value="KAI3783258.1"/>
    <property type="molecule type" value="Genomic_DNA"/>
</dbReference>
<reference evidence="1 2" key="2">
    <citation type="journal article" date="2022" name="Mol. Ecol. Resour.">
        <title>The genomes of chicory, endive, great burdock and yacon provide insights into Asteraceae paleo-polyploidization history and plant inulin production.</title>
        <authorList>
            <person name="Fan W."/>
            <person name="Wang S."/>
            <person name="Wang H."/>
            <person name="Wang A."/>
            <person name="Jiang F."/>
            <person name="Liu H."/>
            <person name="Zhao H."/>
            <person name="Xu D."/>
            <person name="Zhang Y."/>
        </authorList>
    </citation>
    <scope>NUCLEOTIDE SEQUENCE [LARGE SCALE GENOMIC DNA]</scope>
    <source>
        <strain evidence="2">cv. Yunnan</strain>
        <tissue evidence="1">Leaves</tissue>
    </source>
</reference>
<organism evidence="1 2">
    <name type="scientific">Smallanthus sonchifolius</name>
    <dbReference type="NCBI Taxonomy" id="185202"/>
    <lineage>
        <taxon>Eukaryota</taxon>
        <taxon>Viridiplantae</taxon>
        <taxon>Streptophyta</taxon>
        <taxon>Embryophyta</taxon>
        <taxon>Tracheophyta</taxon>
        <taxon>Spermatophyta</taxon>
        <taxon>Magnoliopsida</taxon>
        <taxon>eudicotyledons</taxon>
        <taxon>Gunneridae</taxon>
        <taxon>Pentapetalae</taxon>
        <taxon>asterids</taxon>
        <taxon>campanulids</taxon>
        <taxon>Asterales</taxon>
        <taxon>Asteraceae</taxon>
        <taxon>Asteroideae</taxon>
        <taxon>Heliantheae alliance</taxon>
        <taxon>Millerieae</taxon>
        <taxon>Smallanthus</taxon>
    </lineage>
</organism>
<name>A0ACB9GJP0_9ASTR</name>
<keyword evidence="2" id="KW-1185">Reference proteome</keyword>
<sequence length="306" mass="34099">MPTSKMIQDCEDSSKKRKRDGSLQPQDFLDNPPSSKRSVLDTELHLVSPMPLEWQRCLDIKSGQIYYYNTRTRKKTSMDPGEPPKNMSLDLELNLPCGSADTPKKHHVADNFTFNKHSTGDGWLALEGGDQQQEMMTAVCKKCHIPPWPNPCSSSALTLFISTSSSNPTTLTTVHSVLTQHGFPIGLLPTDLNRTSGEFSVDLGRPCRLILPPENYLATYSKKVTGKIGYSTTLNPPFCRLPIHPYRRPSKTPLPATHSSPSSPGFNNHPVLPCIDDKEEARETCNLTEVKTERGRVGWPESEPEI</sequence>
<evidence type="ECO:0000313" key="1">
    <source>
        <dbReference type="EMBL" id="KAI3783258.1"/>
    </source>
</evidence>
<accession>A0ACB9GJP0</accession>
<protein>
    <submittedName>
        <fullName evidence="1">Uncharacterized protein</fullName>
    </submittedName>
</protein>
<dbReference type="Proteomes" id="UP001056120">
    <property type="component" value="Linkage Group LG14"/>
</dbReference>
<evidence type="ECO:0000313" key="2">
    <source>
        <dbReference type="Proteomes" id="UP001056120"/>
    </source>
</evidence>
<proteinExistence type="predicted"/>
<reference evidence="2" key="1">
    <citation type="journal article" date="2022" name="Mol. Ecol. Resour.">
        <title>The genomes of chicory, endive, great burdock and yacon provide insights into Asteraceae palaeo-polyploidization history and plant inulin production.</title>
        <authorList>
            <person name="Fan W."/>
            <person name="Wang S."/>
            <person name="Wang H."/>
            <person name="Wang A."/>
            <person name="Jiang F."/>
            <person name="Liu H."/>
            <person name="Zhao H."/>
            <person name="Xu D."/>
            <person name="Zhang Y."/>
        </authorList>
    </citation>
    <scope>NUCLEOTIDE SEQUENCE [LARGE SCALE GENOMIC DNA]</scope>
    <source>
        <strain evidence="2">cv. Yunnan</strain>
    </source>
</reference>
<gene>
    <name evidence="1" type="ORF">L1987_42334</name>
</gene>